<feature type="region of interest" description="Disordered" evidence="5">
    <location>
        <begin position="904"/>
        <end position="924"/>
    </location>
</feature>
<keyword evidence="7" id="KW-1185">Reference proteome</keyword>
<feature type="region of interest" description="Disordered" evidence="5">
    <location>
        <begin position="666"/>
        <end position="685"/>
    </location>
</feature>
<evidence type="ECO:0000313" key="6">
    <source>
        <dbReference type="EMBL" id="GFS04651.1"/>
    </source>
</evidence>
<sequence>MAAPFTFDRAFCLPVDFNPSATPKIDESICVISIYGKSRYNPFVSKATLLNPIIDKEVFQGPEGLFQNQVKQGNVECYFDESSRIMYLHLKSYYDLNILSQKCHDLGASQHPNDFYSLCQEEDVKHAKTLLLLFTLSHIMILFHPGGTFDLSYLRLFHSLDAVRGKLQTSMCEILSSISGVSSKWSSFGRVCTPRVLFVFETPSLEGDEAESSSFKSSKKYPPMKRLQMGIEDMIYRILRKTRAITNISNNSLFSIPVNHQFVYLHSKRQEISDPAEFMTSLIRHQCSPLSEAVVTDPTPGTSGSQQKSKSYSLSRRKMNPPVPEPLSLSATSTLSTAKLGAASQQALSTPSKSFSGGRQPGLSKSNDQSLKEFLRQHVDMVFSKSINDNVGRHGVEPIFELPQLGTWLQVANKMYDFFFSETYSNVTAQPFSLFRNSLDISTRFSENRCNKVLPLAETAYQQDLPQYYITSYHESRLNKAKHVFSQYARGPGYDKYMRELELSCTKFWKSGRQQCEALSLTGNLCTNKVHRLPGEEPDGPDDLREEMKHCSMVKTKAACNCGRMQSDKEDPFDFKSANYDFYQDLGLICCSKLEHIPLPVFTPSTPEPKAASVPSVSLTPQDGQEAESAGQQKASSMKEPDKPDVFGTLSELSLALSLGQSTLQADDLEPKLSPSGSNKGSQREAIDVANEKQLEPSLELKQGEVKNKPIRQVSTSEYLAYMIHSRSPPGLLPKFSSFSVCRLGPNSLYSHMMGLELPGFLPGSNFLLPWDILVKSEQAWPSVAETFTSGKKRQQRKISKGGPEPGDTATTVRVYLGMEYECPRGHRFFCSGPDKIIKVSSNSIVKDNASRLVHMDMPLYTSCHCKQPKGCLAQMMRVYVCTPRDISSVPSLRVLVNPLVQPAPPNPSHPAGTAVSSSSSPGCPQFHPGLDAPLELPADGIWVIRLPSIYQDEHQVYLMPSDHQTLHSCVLLSGMFSYRMV</sequence>
<organism evidence="6 7">
    <name type="scientific">Elysia marginata</name>
    <dbReference type="NCBI Taxonomy" id="1093978"/>
    <lineage>
        <taxon>Eukaryota</taxon>
        <taxon>Metazoa</taxon>
        <taxon>Spiralia</taxon>
        <taxon>Lophotrochozoa</taxon>
        <taxon>Mollusca</taxon>
        <taxon>Gastropoda</taxon>
        <taxon>Heterobranchia</taxon>
        <taxon>Euthyneura</taxon>
        <taxon>Panpulmonata</taxon>
        <taxon>Sacoglossa</taxon>
        <taxon>Placobranchoidea</taxon>
        <taxon>Plakobranchidae</taxon>
        <taxon>Elysia</taxon>
    </lineage>
</organism>
<dbReference type="Pfam" id="PF10220">
    <property type="entry name" value="Smg8_Smg9"/>
    <property type="match status" value="2"/>
</dbReference>
<comment type="caution">
    <text evidence="6">The sequence shown here is derived from an EMBL/GenBank/DDBJ whole genome shotgun (WGS) entry which is preliminary data.</text>
</comment>
<feature type="region of interest" description="Disordered" evidence="5">
    <location>
        <begin position="342"/>
        <end position="369"/>
    </location>
</feature>
<feature type="region of interest" description="Disordered" evidence="5">
    <location>
        <begin position="607"/>
        <end position="645"/>
    </location>
</feature>
<dbReference type="EMBL" id="BMAT01006032">
    <property type="protein sequence ID" value="GFS04651.1"/>
    <property type="molecule type" value="Genomic_DNA"/>
</dbReference>
<dbReference type="GO" id="GO:0000184">
    <property type="term" value="P:nuclear-transcribed mRNA catabolic process, nonsense-mediated decay"/>
    <property type="evidence" value="ECO:0007669"/>
    <property type="project" value="UniProtKB-UniRule"/>
</dbReference>
<reference evidence="6 7" key="1">
    <citation type="journal article" date="2021" name="Elife">
        <title>Chloroplast acquisition without the gene transfer in kleptoplastic sea slugs, Plakobranchus ocellatus.</title>
        <authorList>
            <person name="Maeda T."/>
            <person name="Takahashi S."/>
            <person name="Yoshida T."/>
            <person name="Shimamura S."/>
            <person name="Takaki Y."/>
            <person name="Nagai Y."/>
            <person name="Toyoda A."/>
            <person name="Suzuki Y."/>
            <person name="Arimoto A."/>
            <person name="Ishii H."/>
            <person name="Satoh N."/>
            <person name="Nishiyama T."/>
            <person name="Hasebe M."/>
            <person name="Maruyama T."/>
            <person name="Minagawa J."/>
            <person name="Obokata J."/>
            <person name="Shigenobu S."/>
        </authorList>
    </citation>
    <scope>NUCLEOTIDE SEQUENCE [LARGE SCALE GENOMIC DNA]</scope>
</reference>
<feature type="region of interest" description="Disordered" evidence="5">
    <location>
        <begin position="293"/>
        <end position="329"/>
    </location>
</feature>
<feature type="compositionally biased region" description="Polar residues" evidence="5">
    <location>
        <begin position="299"/>
        <end position="314"/>
    </location>
</feature>
<dbReference type="Proteomes" id="UP000762676">
    <property type="component" value="Unassembled WGS sequence"/>
</dbReference>
<proteinExistence type="inferred from homology"/>
<feature type="compositionally biased region" description="Basic residues" evidence="5">
    <location>
        <begin position="791"/>
        <end position="800"/>
    </location>
</feature>
<comment type="similarity">
    <text evidence="1 4">Belongs to the SMG8 family.</text>
</comment>
<accession>A0AAV4I4X3</accession>
<evidence type="ECO:0000313" key="7">
    <source>
        <dbReference type="Proteomes" id="UP000762676"/>
    </source>
</evidence>
<dbReference type="PANTHER" id="PTHR13091">
    <property type="entry name" value="AMPLIFIED IN BREAST CANCER 2-RELATED"/>
    <property type="match status" value="1"/>
</dbReference>
<dbReference type="InterPro" id="IPR019354">
    <property type="entry name" value="SMG8-like"/>
</dbReference>
<evidence type="ECO:0000256" key="3">
    <source>
        <dbReference type="ARBA" id="ARBA00029509"/>
    </source>
</evidence>
<feature type="region of interest" description="Disordered" evidence="5">
    <location>
        <begin position="787"/>
        <end position="807"/>
    </location>
</feature>
<evidence type="ECO:0000256" key="4">
    <source>
        <dbReference type="RuleBase" id="RU367133"/>
    </source>
</evidence>
<dbReference type="AlphaFoldDB" id="A0AAV4I4X3"/>
<evidence type="ECO:0000256" key="1">
    <source>
        <dbReference type="ARBA" id="ARBA00006443"/>
    </source>
</evidence>
<feature type="compositionally biased region" description="Polar residues" evidence="5">
    <location>
        <begin position="345"/>
        <end position="369"/>
    </location>
</feature>
<protein>
    <recommendedName>
        <fullName evidence="3 4">Nonsense-mediated mRNA decay factor SMG8</fullName>
    </recommendedName>
</protein>
<gene>
    <name evidence="6" type="ORF">ElyMa_002917100</name>
</gene>
<name>A0AAV4I4X3_9GAST</name>
<evidence type="ECO:0000256" key="2">
    <source>
        <dbReference type="ARBA" id="ARBA00023161"/>
    </source>
</evidence>
<evidence type="ECO:0000256" key="5">
    <source>
        <dbReference type="SAM" id="MobiDB-lite"/>
    </source>
</evidence>
<dbReference type="PANTHER" id="PTHR13091:SF0">
    <property type="entry name" value="NONSENSE-MEDIATED MRNA DECAY FACTOR SMG8"/>
    <property type="match status" value="1"/>
</dbReference>
<keyword evidence="2 4" id="KW-0866">Nonsense-mediated mRNA decay</keyword>
<comment type="function">
    <text evidence="4">Involved in nonsense-mediated decay (NMD) of mRNAs containing premature stop codons.</text>
</comment>